<dbReference type="Proteomes" id="UP000245942">
    <property type="component" value="Unassembled WGS sequence"/>
</dbReference>
<organism evidence="10 11">
    <name type="scientific">Pseudomicrostroma glucosiphilum</name>
    <dbReference type="NCBI Taxonomy" id="1684307"/>
    <lineage>
        <taxon>Eukaryota</taxon>
        <taxon>Fungi</taxon>
        <taxon>Dikarya</taxon>
        <taxon>Basidiomycota</taxon>
        <taxon>Ustilaginomycotina</taxon>
        <taxon>Exobasidiomycetes</taxon>
        <taxon>Microstromatales</taxon>
        <taxon>Microstromatales incertae sedis</taxon>
        <taxon>Pseudomicrostroma</taxon>
    </lineage>
</organism>
<dbReference type="PANTHER" id="PTHR31595:SF57">
    <property type="entry name" value="OS04G0481900 PROTEIN"/>
    <property type="match status" value="1"/>
</dbReference>
<evidence type="ECO:0000313" key="10">
    <source>
        <dbReference type="EMBL" id="PWN22716.1"/>
    </source>
</evidence>
<dbReference type="AlphaFoldDB" id="A0A316UBZ9"/>
<accession>A0A316UBZ9</accession>
<evidence type="ECO:0000256" key="3">
    <source>
        <dbReference type="ARBA" id="ARBA00007282"/>
    </source>
</evidence>
<feature type="domain" description="Wax synthase" evidence="9">
    <location>
        <begin position="321"/>
        <end position="407"/>
    </location>
</feature>
<evidence type="ECO:0000256" key="6">
    <source>
        <dbReference type="ARBA" id="ARBA00022989"/>
    </source>
</evidence>
<feature type="transmembrane region" description="Helical" evidence="8">
    <location>
        <begin position="43"/>
        <end position="62"/>
    </location>
</feature>
<feature type="transmembrane region" description="Helical" evidence="8">
    <location>
        <begin position="338"/>
        <end position="359"/>
    </location>
</feature>
<protein>
    <recommendedName>
        <fullName evidence="9">Wax synthase domain-containing protein</fullName>
    </recommendedName>
</protein>
<keyword evidence="5 8" id="KW-0812">Transmembrane</keyword>
<sequence>MTLSPVSAVVSLLSTPCYDLLPPFIKPFFVSHAFIPNPASKSIPLGGALTPPLTYFLALFLLSSPAPSLPTKVLRDVLAFISGVTFFLLPYRYYVPGSAIFTYQLGLIGCFGSARVIDIFFLSRPRVPKRIQIPQKGATSEGTIEGYLRKPELGHEEASLNETERDGRVYPHTDNLAWKTSPVPTSFFGRIWWSVDLMISMRGIGWDFASADVRHDISPWQPPSRRQLKRAASMIFPAFAVSVIMHESQADLQTRPSIIDIPMALRPVMVLATGIALYTLFDCGYTVASAVLLPLLRTSANLTDVSLHNVDFFPLLNPLKLTEICSVRSFWSKAWHRLFHRAWLVFGILPVQNLALYFFPKDNAKILSPASHPDPGRLLPKGTHDWAKVLGAFAASGLVHGISERAALGGRIALPANNLWLKAGWGTTHRGAPDLASTAGLAGREELGGKLSVTRLVPPFSGGGEATFFVLNGVAVLVEGAFNLWIRKQRKRKAEAKRQNDEELERPYDRYVGLAWAVVVLLWSGEAFVEGWIKSGIMAELTFAPH</sequence>
<keyword evidence="4" id="KW-0808">Transferase</keyword>
<keyword evidence="6 8" id="KW-1133">Transmembrane helix</keyword>
<evidence type="ECO:0000256" key="2">
    <source>
        <dbReference type="ARBA" id="ARBA00005179"/>
    </source>
</evidence>
<dbReference type="PANTHER" id="PTHR31595">
    <property type="entry name" value="LONG-CHAIN-ALCOHOL O-FATTY-ACYLTRANSFERASE 3-RELATED"/>
    <property type="match status" value="1"/>
</dbReference>
<comment type="pathway">
    <text evidence="2">Secondary metabolite biosynthesis.</text>
</comment>
<comment type="similarity">
    <text evidence="3">Belongs to the wax synthase family.</text>
</comment>
<gene>
    <name evidence="10" type="ORF">BCV69DRAFT_244645</name>
</gene>
<dbReference type="RefSeq" id="XP_025349876.1">
    <property type="nucleotide sequence ID" value="XM_025490122.1"/>
</dbReference>
<evidence type="ECO:0000256" key="5">
    <source>
        <dbReference type="ARBA" id="ARBA00022692"/>
    </source>
</evidence>
<dbReference type="GeneID" id="37011856"/>
<evidence type="ECO:0000256" key="1">
    <source>
        <dbReference type="ARBA" id="ARBA00004141"/>
    </source>
</evidence>
<evidence type="ECO:0000256" key="7">
    <source>
        <dbReference type="ARBA" id="ARBA00023136"/>
    </source>
</evidence>
<keyword evidence="7 8" id="KW-0472">Membrane</keyword>
<feature type="transmembrane region" description="Helical" evidence="8">
    <location>
        <begin position="100"/>
        <end position="122"/>
    </location>
</feature>
<dbReference type="OrthoDB" id="1077582at2759"/>
<name>A0A316UBZ9_9BASI</name>
<dbReference type="InterPro" id="IPR044851">
    <property type="entry name" value="Wax_synthase"/>
</dbReference>
<dbReference type="GO" id="GO:0006629">
    <property type="term" value="P:lipid metabolic process"/>
    <property type="evidence" value="ECO:0007669"/>
    <property type="project" value="InterPro"/>
</dbReference>
<dbReference type="STRING" id="1684307.A0A316UBZ9"/>
<evidence type="ECO:0000256" key="8">
    <source>
        <dbReference type="SAM" id="Phobius"/>
    </source>
</evidence>
<reference evidence="10 11" key="1">
    <citation type="journal article" date="2018" name="Mol. Biol. Evol.">
        <title>Broad Genomic Sampling Reveals a Smut Pathogenic Ancestry of the Fungal Clade Ustilaginomycotina.</title>
        <authorList>
            <person name="Kijpornyongpan T."/>
            <person name="Mondo S.J."/>
            <person name="Barry K."/>
            <person name="Sandor L."/>
            <person name="Lee J."/>
            <person name="Lipzen A."/>
            <person name="Pangilinan J."/>
            <person name="LaButti K."/>
            <person name="Hainaut M."/>
            <person name="Henrissat B."/>
            <person name="Grigoriev I.V."/>
            <person name="Spatafora J.W."/>
            <person name="Aime M.C."/>
        </authorList>
    </citation>
    <scope>NUCLEOTIDE SEQUENCE [LARGE SCALE GENOMIC DNA]</scope>
    <source>
        <strain evidence="10 11">MCA 4718</strain>
    </source>
</reference>
<comment type="subcellular location">
    <subcellularLocation>
        <location evidence="1">Membrane</location>
        <topology evidence="1">Multi-pass membrane protein</topology>
    </subcellularLocation>
</comment>
<feature type="transmembrane region" description="Helical" evidence="8">
    <location>
        <begin position="74"/>
        <end position="94"/>
    </location>
</feature>
<dbReference type="GO" id="GO:0008374">
    <property type="term" value="F:O-acyltransferase activity"/>
    <property type="evidence" value="ECO:0007669"/>
    <property type="project" value="InterPro"/>
</dbReference>
<proteinExistence type="inferred from homology"/>
<feature type="transmembrane region" description="Helical" evidence="8">
    <location>
        <begin position="507"/>
        <end position="525"/>
    </location>
</feature>
<keyword evidence="11" id="KW-1185">Reference proteome</keyword>
<dbReference type="EMBL" id="KZ819322">
    <property type="protein sequence ID" value="PWN22716.1"/>
    <property type="molecule type" value="Genomic_DNA"/>
</dbReference>
<evidence type="ECO:0000313" key="11">
    <source>
        <dbReference type="Proteomes" id="UP000245942"/>
    </source>
</evidence>
<evidence type="ECO:0000259" key="9">
    <source>
        <dbReference type="Pfam" id="PF13813"/>
    </source>
</evidence>
<dbReference type="InterPro" id="IPR032805">
    <property type="entry name" value="Wax_synthase_dom"/>
</dbReference>
<evidence type="ECO:0000256" key="4">
    <source>
        <dbReference type="ARBA" id="ARBA00022679"/>
    </source>
</evidence>
<feature type="transmembrane region" description="Helical" evidence="8">
    <location>
        <begin position="466"/>
        <end position="486"/>
    </location>
</feature>
<dbReference type="Pfam" id="PF13813">
    <property type="entry name" value="MBOAT_2"/>
    <property type="match status" value="1"/>
</dbReference>
<dbReference type="GO" id="GO:0016020">
    <property type="term" value="C:membrane"/>
    <property type="evidence" value="ECO:0007669"/>
    <property type="project" value="UniProtKB-SubCell"/>
</dbReference>